<dbReference type="GO" id="GO:0046872">
    <property type="term" value="F:metal ion binding"/>
    <property type="evidence" value="ECO:0007669"/>
    <property type="project" value="UniProtKB-KW"/>
</dbReference>
<dbReference type="CDD" id="cd00056">
    <property type="entry name" value="ENDO3c"/>
    <property type="match status" value="1"/>
</dbReference>
<comment type="similarity">
    <text evidence="4">Belongs to the Nth/MutY family.</text>
</comment>
<keyword evidence="12" id="KW-0411">Iron-sulfur</keyword>
<dbReference type="Gene3D" id="1.10.1670.10">
    <property type="entry name" value="Helix-hairpin-Helix base-excision DNA repair enzymes (C-terminal)"/>
    <property type="match status" value="1"/>
</dbReference>
<dbReference type="InterPro" id="IPR029119">
    <property type="entry name" value="MutY_C"/>
</dbReference>
<evidence type="ECO:0000256" key="13">
    <source>
        <dbReference type="ARBA" id="ARBA00023204"/>
    </source>
</evidence>
<dbReference type="AlphaFoldDB" id="A0A0G3EGW7"/>
<dbReference type="InterPro" id="IPR000445">
    <property type="entry name" value="HhH_motif"/>
</dbReference>
<dbReference type="Gene3D" id="3.90.79.10">
    <property type="entry name" value="Nucleoside Triphosphate Pyrophosphohydrolase"/>
    <property type="match status" value="1"/>
</dbReference>
<evidence type="ECO:0000256" key="9">
    <source>
        <dbReference type="ARBA" id="ARBA00022763"/>
    </source>
</evidence>
<comment type="cofactor">
    <cofactor evidence="2">
        <name>[4Fe-4S] cluster</name>
        <dbReference type="ChEBI" id="CHEBI:49883"/>
    </cofactor>
</comment>
<evidence type="ECO:0000256" key="1">
    <source>
        <dbReference type="ARBA" id="ARBA00000843"/>
    </source>
</evidence>
<evidence type="ECO:0000256" key="11">
    <source>
        <dbReference type="ARBA" id="ARBA00023004"/>
    </source>
</evidence>
<dbReference type="FunFam" id="1.10.340.30:FF:000002">
    <property type="entry name" value="Adenine DNA glycosylase"/>
    <property type="match status" value="1"/>
</dbReference>
<dbReference type="PROSITE" id="PS00893">
    <property type="entry name" value="NUDIX_BOX"/>
    <property type="match status" value="1"/>
</dbReference>
<keyword evidence="14 16" id="KW-0326">Glycosidase</keyword>
<keyword evidence="11" id="KW-0408">Iron</keyword>
<proteinExistence type="inferred from homology"/>
<dbReference type="SMART" id="SM00525">
    <property type="entry name" value="FES"/>
    <property type="match status" value="1"/>
</dbReference>
<dbReference type="InterPro" id="IPR044298">
    <property type="entry name" value="MIG/MutY"/>
</dbReference>
<dbReference type="PATRIC" id="fig|1609981.3.peg.2472"/>
<reference evidence="16 17" key="2">
    <citation type="journal article" date="2016" name="ISME J.">
        <title>Characterization of the first cultured representative of Verrucomicrobia subdivision 5 indicates the proposal of a novel phylum.</title>
        <authorList>
            <person name="Spring S."/>
            <person name="Bunk B."/>
            <person name="Sproer C."/>
            <person name="Schumann P."/>
            <person name="Rohde M."/>
            <person name="Tindall B.J."/>
            <person name="Klenk H.P."/>
        </authorList>
    </citation>
    <scope>NUCLEOTIDE SEQUENCE [LARGE SCALE GENOMIC DNA]</scope>
    <source>
        <strain evidence="16 17">L21-Fru-AB</strain>
    </source>
</reference>
<evidence type="ECO:0000256" key="2">
    <source>
        <dbReference type="ARBA" id="ARBA00001966"/>
    </source>
</evidence>
<evidence type="ECO:0000256" key="7">
    <source>
        <dbReference type="ARBA" id="ARBA00022485"/>
    </source>
</evidence>
<evidence type="ECO:0000259" key="15">
    <source>
        <dbReference type="PROSITE" id="PS51462"/>
    </source>
</evidence>
<reference evidence="17" key="1">
    <citation type="submission" date="2015-02" db="EMBL/GenBank/DDBJ databases">
        <title>Description and complete genome sequence of the first cultured representative of the subdivision 5 of the Verrucomicrobia phylum.</title>
        <authorList>
            <person name="Spring S."/>
            <person name="Bunk B."/>
            <person name="Sproer C."/>
            <person name="Klenk H.-P."/>
        </authorList>
    </citation>
    <scope>NUCLEOTIDE SEQUENCE [LARGE SCALE GENOMIC DNA]</scope>
    <source>
        <strain evidence="17">L21-Fru-AB</strain>
    </source>
</reference>
<dbReference type="KEGG" id="vbl:L21SP4_02372"/>
<evidence type="ECO:0000256" key="4">
    <source>
        <dbReference type="ARBA" id="ARBA00008343"/>
    </source>
</evidence>
<evidence type="ECO:0000313" key="17">
    <source>
        <dbReference type="Proteomes" id="UP000035268"/>
    </source>
</evidence>
<dbReference type="InterPro" id="IPR023170">
    <property type="entry name" value="HhH_base_excis_C"/>
</dbReference>
<evidence type="ECO:0000256" key="6">
    <source>
        <dbReference type="ARBA" id="ARBA00022023"/>
    </source>
</evidence>
<evidence type="ECO:0000256" key="10">
    <source>
        <dbReference type="ARBA" id="ARBA00022801"/>
    </source>
</evidence>
<dbReference type="InterPro" id="IPR020476">
    <property type="entry name" value="Nudix_hydrolase"/>
</dbReference>
<dbReference type="InterPro" id="IPR000086">
    <property type="entry name" value="NUDIX_hydrolase_dom"/>
</dbReference>
<evidence type="ECO:0000313" key="16">
    <source>
        <dbReference type="EMBL" id="AKJ65598.1"/>
    </source>
</evidence>
<evidence type="ECO:0000256" key="8">
    <source>
        <dbReference type="ARBA" id="ARBA00022723"/>
    </source>
</evidence>
<comment type="catalytic activity">
    <reaction evidence="1">
        <text>Hydrolyzes free adenine bases from 7,8-dihydro-8-oxoguanine:adenine mismatched double-stranded DNA, leaving an apurinic site.</text>
        <dbReference type="EC" id="3.2.2.31"/>
    </reaction>
</comment>
<dbReference type="PROSITE" id="PS01155">
    <property type="entry name" value="ENDONUCLEASE_III_2"/>
    <property type="match status" value="1"/>
</dbReference>
<dbReference type="NCBIfam" id="TIGR01084">
    <property type="entry name" value="mutY"/>
    <property type="match status" value="1"/>
</dbReference>
<keyword evidence="9" id="KW-0227">DNA damage</keyword>
<keyword evidence="8" id="KW-0479">Metal-binding</keyword>
<evidence type="ECO:0000256" key="12">
    <source>
        <dbReference type="ARBA" id="ARBA00023014"/>
    </source>
</evidence>
<dbReference type="GO" id="GO:0032357">
    <property type="term" value="F:oxidized purine DNA binding"/>
    <property type="evidence" value="ECO:0007669"/>
    <property type="project" value="TreeGrafter"/>
</dbReference>
<dbReference type="GO" id="GO:0000701">
    <property type="term" value="F:purine-specific mismatch base pair DNA N-glycosylase activity"/>
    <property type="evidence" value="ECO:0007669"/>
    <property type="project" value="UniProtKB-EC"/>
</dbReference>
<dbReference type="GO" id="GO:0006298">
    <property type="term" value="P:mismatch repair"/>
    <property type="evidence" value="ECO:0007669"/>
    <property type="project" value="TreeGrafter"/>
</dbReference>
<dbReference type="InterPro" id="IPR015797">
    <property type="entry name" value="NUDIX_hydrolase-like_dom_sf"/>
</dbReference>
<dbReference type="SMART" id="SM00478">
    <property type="entry name" value="ENDO3c"/>
    <property type="match status" value="1"/>
</dbReference>
<dbReference type="Pfam" id="PF00633">
    <property type="entry name" value="HHH"/>
    <property type="match status" value="1"/>
</dbReference>
<dbReference type="EC" id="3.2.2.31" evidence="5"/>
<gene>
    <name evidence="16" type="primary">yfhQ</name>
    <name evidence="16" type="ORF">L21SP4_02372</name>
</gene>
<keyword evidence="13" id="KW-0234">DNA repair</keyword>
<evidence type="ECO:0000256" key="3">
    <source>
        <dbReference type="ARBA" id="ARBA00002933"/>
    </source>
</evidence>
<dbReference type="GO" id="GO:0051539">
    <property type="term" value="F:4 iron, 4 sulfur cluster binding"/>
    <property type="evidence" value="ECO:0007669"/>
    <property type="project" value="UniProtKB-KW"/>
</dbReference>
<dbReference type="PRINTS" id="PR00502">
    <property type="entry name" value="NUDIXFAMILY"/>
</dbReference>
<dbReference type="EMBL" id="CP010904">
    <property type="protein sequence ID" value="AKJ65598.1"/>
    <property type="molecule type" value="Genomic_DNA"/>
</dbReference>
<dbReference type="Gene3D" id="1.10.340.30">
    <property type="entry name" value="Hypothetical protein, domain 2"/>
    <property type="match status" value="1"/>
</dbReference>
<dbReference type="InterPro" id="IPR003651">
    <property type="entry name" value="Endonuclease3_FeS-loop_motif"/>
</dbReference>
<comment type="function">
    <text evidence="3">Adenine glycosylase active on G-A mispairs. MutY also corrects error-prone DNA synthesis past GO lesions which are due to the oxidatively damaged form of guanine: 7,8-dihydro-8-oxoguanine (8-oxo-dGTP).</text>
</comment>
<name>A0A0G3EGW7_9BACT</name>
<dbReference type="PROSITE" id="PS51462">
    <property type="entry name" value="NUDIX"/>
    <property type="match status" value="1"/>
</dbReference>
<feature type="domain" description="Nudix hydrolase" evidence="15">
    <location>
        <begin position="249"/>
        <end position="376"/>
    </location>
</feature>
<dbReference type="GO" id="GO:0006284">
    <property type="term" value="P:base-excision repair"/>
    <property type="evidence" value="ECO:0007669"/>
    <property type="project" value="InterPro"/>
</dbReference>
<organism evidence="16 17">
    <name type="scientific">Kiritimatiella glycovorans</name>
    <dbReference type="NCBI Taxonomy" id="1307763"/>
    <lineage>
        <taxon>Bacteria</taxon>
        <taxon>Pseudomonadati</taxon>
        <taxon>Kiritimatiellota</taxon>
        <taxon>Kiritimatiellia</taxon>
        <taxon>Kiritimatiellales</taxon>
        <taxon>Kiritimatiellaceae</taxon>
        <taxon>Kiritimatiella</taxon>
    </lineage>
</organism>
<keyword evidence="17" id="KW-1185">Reference proteome</keyword>
<evidence type="ECO:0000256" key="5">
    <source>
        <dbReference type="ARBA" id="ARBA00012045"/>
    </source>
</evidence>
<dbReference type="InterPro" id="IPR011257">
    <property type="entry name" value="DNA_glycosylase"/>
</dbReference>
<keyword evidence="7" id="KW-0004">4Fe-4S</keyword>
<dbReference type="GO" id="GO:0035485">
    <property type="term" value="F:adenine/guanine mispair binding"/>
    <property type="evidence" value="ECO:0007669"/>
    <property type="project" value="TreeGrafter"/>
</dbReference>
<dbReference type="PANTHER" id="PTHR42944:SF1">
    <property type="entry name" value="ADENINE DNA GLYCOSYLASE"/>
    <property type="match status" value="1"/>
</dbReference>
<dbReference type="Proteomes" id="UP000035268">
    <property type="component" value="Chromosome"/>
</dbReference>
<dbReference type="CDD" id="cd03425">
    <property type="entry name" value="NUDIX_MutT_NudA_like"/>
    <property type="match status" value="1"/>
</dbReference>
<accession>A0A0G3EGW7</accession>
<dbReference type="GO" id="GO:0034039">
    <property type="term" value="F:8-oxo-7,8-dihydroguanine DNA N-glycosylase activity"/>
    <property type="evidence" value="ECO:0007669"/>
    <property type="project" value="TreeGrafter"/>
</dbReference>
<dbReference type="InterPro" id="IPR003265">
    <property type="entry name" value="HhH-GPD_domain"/>
</dbReference>
<sequence>MRRDCDPGRRPLCWAVMDRAPAVKVPDPVRRAVRRRLLPWFAENARDLPWRRRRTPYRVWVAEIMLQQTRADQALPYYRRFLRRFPSMKSLAVAPLDDVLKMWEGLGYYRRARNLHRAARMVRERPGGRFPDTLEGIRALPGVGAYTAAAVASLAFNLDAAVVDGNVRRVVCRLLGRTLTARELEAASERLLVRGRAGEYNEAVMELGALVCTPAAPACDACPMRSACAAYRSGDPHTLPEKARRGKKPHRKVAAGVVFNGRGEVLIAQRNPDDMLGGLWEFPGGCIESGETAAEALTRELREELGMEVCSEGLLITVRHAYSHFSIEMEVHLASRVNRAPPRPLQCAAARWVPVDRLRGYAFSRADLQVIEALECRQAPVSGEGTTAAGSR</sequence>
<keyword evidence="10 16" id="KW-0378">Hydrolase</keyword>
<dbReference type="SUPFAM" id="SSF55811">
    <property type="entry name" value="Nudix"/>
    <property type="match status" value="1"/>
</dbReference>
<dbReference type="Pfam" id="PF00730">
    <property type="entry name" value="HhH-GPD"/>
    <property type="match status" value="1"/>
</dbReference>
<dbReference type="PANTHER" id="PTHR42944">
    <property type="entry name" value="ADENINE DNA GLYCOSYLASE"/>
    <property type="match status" value="1"/>
</dbReference>
<dbReference type="SUPFAM" id="SSF48150">
    <property type="entry name" value="DNA-glycosylase"/>
    <property type="match status" value="1"/>
</dbReference>
<dbReference type="STRING" id="1307763.L21SP4_02372"/>
<dbReference type="InterPro" id="IPR005760">
    <property type="entry name" value="A/G_AdeGlyc_MutY"/>
</dbReference>
<dbReference type="InterPro" id="IPR020084">
    <property type="entry name" value="NUDIX_hydrolase_CS"/>
</dbReference>
<protein>
    <recommendedName>
        <fullName evidence="6">Adenine DNA glycosylase</fullName>
        <ecNumber evidence="5">3.2.2.31</ecNumber>
    </recommendedName>
</protein>
<evidence type="ECO:0000256" key="14">
    <source>
        <dbReference type="ARBA" id="ARBA00023295"/>
    </source>
</evidence>
<dbReference type="Pfam" id="PF14815">
    <property type="entry name" value="NUDIX_4"/>
    <property type="match status" value="1"/>
</dbReference>
<dbReference type="InterPro" id="IPR004036">
    <property type="entry name" value="Endonuclease-III-like_CS2"/>
</dbReference>